<dbReference type="OrthoDB" id="9804625at2"/>
<dbReference type="UniPathway" id="UPA00074">
    <property type="reaction ID" value="UER00942"/>
</dbReference>
<dbReference type="InterPro" id="IPR016185">
    <property type="entry name" value="PreATP-grasp_dom_sf"/>
</dbReference>
<proteinExistence type="inferred from homology"/>
<dbReference type="Gene3D" id="3.40.50.20">
    <property type="match status" value="1"/>
</dbReference>
<dbReference type="SUPFAM" id="SSF56059">
    <property type="entry name" value="Glutathione synthetase ATP-binding domain-like"/>
    <property type="match status" value="1"/>
</dbReference>
<keyword evidence="3 4" id="KW-0067">ATP-binding</keyword>
<name>A0A451DD12_9GAMM</name>
<feature type="binding site" evidence="4">
    <location>
        <position position="80"/>
    </location>
    <ligand>
        <name>ATP</name>
        <dbReference type="ChEBI" id="CHEBI:30616"/>
    </ligand>
</feature>
<evidence type="ECO:0000256" key="5">
    <source>
        <dbReference type="RuleBase" id="RU361200"/>
    </source>
</evidence>
<dbReference type="InterPro" id="IPR005875">
    <property type="entry name" value="PurK"/>
</dbReference>
<feature type="binding site" evidence="4">
    <location>
        <position position="184"/>
    </location>
    <ligand>
        <name>ATP</name>
        <dbReference type="ChEBI" id="CHEBI:30616"/>
    </ligand>
</feature>
<dbReference type="PROSITE" id="PS50975">
    <property type="entry name" value="ATP_GRASP"/>
    <property type="match status" value="1"/>
</dbReference>
<dbReference type="Gene3D" id="3.30.470.20">
    <property type="entry name" value="ATP-grasp fold, B domain"/>
    <property type="match status" value="1"/>
</dbReference>
<dbReference type="InterPro" id="IPR040686">
    <property type="entry name" value="PurK_C"/>
</dbReference>
<evidence type="ECO:0000256" key="2">
    <source>
        <dbReference type="ARBA" id="ARBA00022755"/>
    </source>
</evidence>
<dbReference type="EMBL" id="LR217720">
    <property type="protein sequence ID" value="VFP84259.1"/>
    <property type="molecule type" value="Genomic_DNA"/>
</dbReference>
<dbReference type="NCBIfam" id="TIGR01161">
    <property type="entry name" value="purK"/>
    <property type="match status" value="1"/>
</dbReference>
<comment type="similarity">
    <text evidence="4 5">Belongs to the PurK/PurT family.</text>
</comment>
<dbReference type="NCBIfam" id="NF004678">
    <property type="entry name" value="PRK06019.1-4"/>
    <property type="match status" value="1"/>
</dbReference>
<dbReference type="GO" id="GO:0004638">
    <property type="term" value="F:phosphoribosylaminoimidazole carboxylase activity"/>
    <property type="evidence" value="ECO:0007669"/>
    <property type="project" value="InterPro"/>
</dbReference>
<feature type="binding site" evidence="4">
    <location>
        <position position="161"/>
    </location>
    <ligand>
        <name>ATP</name>
        <dbReference type="ChEBI" id="CHEBI:30616"/>
    </ligand>
</feature>
<comment type="function">
    <text evidence="4">Catalyzes the ATP-dependent conversion of 5-aminoimidazole ribonucleotide (AIR) and HCO(3)(-) to N5-carboxyaminoimidazole ribonucleotide (N5-CAIR).</text>
</comment>
<dbReference type="SUPFAM" id="SSF52440">
    <property type="entry name" value="PreATP-grasp domain"/>
    <property type="match status" value="1"/>
</dbReference>
<evidence type="ECO:0000256" key="1">
    <source>
        <dbReference type="ARBA" id="ARBA00022741"/>
    </source>
</evidence>
<dbReference type="Proteomes" id="UP000294418">
    <property type="component" value="Chromosome"/>
</dbReference>
<reference evidence="7 8" key="1">
    <citation type="submission" date="2019-02" db="EMBL/GenBank/DDBJ databases">
        <authorList>
            <person name="Manzano-Marin A."/>
            <person name="Manzano-Marin A."/>
        </authorList>
    </citation>
    <scope>NUCLEOTIDE SEQUENCE [LARGE SCALE GENOMIC DNA]</scope>
    <source>
        <strain evidence="7 8">ErCilaricifoliae</strain>
    </source>
</reference>
<dbReference type="AlphaFoldDB" id="A0A451DD12"/>
<dbReference type="InterPro" id="IPR003135">
    <property type="entry name" value="ATP-grasp_carboxylate-amine"/>
</dbReference>
<dbReference type="Pfam" id="PF02222">
    <property type="entry name" value="ATP-grasp"/>
    <property type="match status" value="1"/>
</dbReference>
<comment type="catalytic activity">
    <reaction evidence="4 5">
        <text>5-amino-1-(5-phospho-beta-D-ribosyl)imidazole + hydrogencarbonate + ATP = 5-carboxyamino-1-(5-phospho-D-ribosyl)imidazole + ADP + phosphate + 2 H(+)</text>
        <dbReference type="Rhea" id="RHEA:19317"/>
        <dbReference type="ChEBI" id="CHEBI:15378"/>
        <dbReference type="ChEBI" id="CHEBI:17544"/>
        <dbReference type="ChEBI" id="CHEBI:30616"/>
        <dbReference type="ChEBI" id="CHEBI:43474"/>
        <dbReference type="ChEBI" id="CHEBI:58730"/>
        <dbReference type="ChEBI" id="CHEBI:137981"/>
        <dbReference type="ChEBI" id="CHEBI:456216"/>
        <dbReference type="EC" id="6.3.4.18"/>
    </reaction>
</comment>
<feature type="binding site" evidence="4">
    <location>
        <position position="120"/>
    </location>
    <ligand>
        <name>ATP</name>
        <dbReference type="ChEBI" id="CHEBI:30616"/>
    </ligand>
</feature>
<feature type="binding site" evidence="4">
    <location>
        <begin position="153"/>
        <end position="156"/>
    </location>
    <ligand>
        <name>ATP</name>
        <dbReference type="ChEBI" id="CHEBI:30616"/>
    </ligand>
</feature>
<dbReference type="RefSeq" id="WP_157989748.1">
    <property type="nucleotide sequence ID" value="NZ_LR217720.1"/>
</dbReference>
<dbReference type="GO" id="GO:0034028">
    <property type="term" value="F:5-(carboxyamino)imidazole ribonucleotide synthase activity"/>
    <property type="evidence" value="ECO:0007669"/>
    <property type="project" value="UniProtKB-UniRule"/>
</dbReference>
<keyword evidence="4 5" id="KW-0436">Ligase</keyword>
<dbReference type="GO" id="GO:0046872">
    <property type="term" value="F:metal ion binding"/>
    <property type="evidence" value="ECO:0007669"/>
    <property type="project" value="InterPro"/>
</dbReference>
<gene>
    <name evidence="4 5 7" type="primary">purK</name>
    <name evidence="7" type="ORF">ERCILAFE3058_339</name>
</gene>
<evidence type="ECO:0000313" key="8">
    <source>
        <dbReference type="Proteomes" id="UP000294418"/>
    </source>
</evidence>
<dbReference type="GO" id="GO:0005829">
    <property type="term" value="C:cytosol"/>
    <property type="evidence" value="ECO:0007669"/>
    <property type="project" value="TreeGrafter"/>
</dbReference>
<dbReference type="GO" id="GO:0006189">
    <property type="term" value="P:'de novo' IMP biosynthetic process"/>
    <property type="evidence" value="ECO:0007669"/>
    <property type="project" value="UniProtKB-UniRule"/>
</dbReference>
<feature type="binding site" evidence="4">
    <location>
        <begin position="236"/>
        <end position="237"/>
    </location>
    <ligand>
        <name>ATP</name>
        <dbReference type="ChEBI" id="CHEBI:30616"/>
    </ligand>
</feature>
<dbReference type="Gene3D" id="3.30.1490.20">
    <property type="entry name" value="ATP-grasp fold, A domain"/>
    <property type="match status" value="1"/>
</dbReference>
<comment type="subunit">
    <text evidence="4 5">Homodimer.</text>
</comment>
<keyword evidence="1 4" id="KW-0547">Nucleotide-binding</keyword>
<organism evidence="7 8">
    <name type="scientific">Candidatus Erwinia haradaeae</name>
    <dbReference type="NCBI Taxonomy" id="1922217"/>
    <lineage>
        <taxon>Bacteria</taxon>
        <taxon>Pseudomonadati</taxon>
        <taxon>Pseudomonadota</taxon>
        <taxon>Gammaproteobacteria</taxon>
        <taxon>Enterobacterales</taxon>
        <taxon>Erwiniaceae</taxon>
        <taxon>Erwinia</taxon>
    </lineage>
</organism>
<dbReference type="PANTHER" id="PTHR11609:SF5">
    <property type="entry name" value="PHOSPHORIBOSYLAMINOIMIDAZOLE CARBOXYLASE"/>
    <property type="match status" value="1"/>
</dbReference>
<dbReference type="HAMAP" id="MF_01928">
    <property type="entry name" value="PurK"/>
    <property type="match status" value="1"/>
</dbReference>
<dbReference type="Pfam" id="PF17769">
    <property type="entry name" value="PurK_C"/>
    <property type="match status" value="1"/>
</dbReference>
<evidence type="ECO:0000256" key="3">
    <source>
        <dbReference type="ARBA" id="ARBA00022840"/>
    </source>
</evidence>
<protein>
    <recommendedName>
        <fullName evidence="4 5">N5-carboxyaminoimidazole ribonucleotide synthase</fullName>
        <shortName evidence="4 5">N5-CAIR synthase</shortName>
        <ecNumber evidence="4 5">6.3.4.18</ecNumber>
    </recommendedName>
    <alternativeName>
        <fullName evidence="4 5">5-(carboxyamino)imidazole ribonucleotide synthetase</fullName>
    </alternativeName>
</protein>
<comment type="function">
    <text evidence="5">Catalyzes the ATP-dependent conversion of 5-aminoimidazole ribonucleotide (AIR) and HCO(3)- to N5-carboxyaminoimidazole ribonucleotide (N5-CAIR).</text>
</comment>
<sequence>MKLVYVVGNGQLGRMLRQAGERMGITVYPIALDTDPETLHISQCVITAEREQWPATELTRMLSTHRTFVNRDIFPILSDRLTQKQLINQLGIGTTPWQPLLYTKQLEHIFSDFGKCVIVKNRTGGYDGRGQWLICSGKESSLPHSCYGSSIVEKIVHFSSEVSLIGARGYDGSTVFYPLTYNLHQDGILRVSVILSGQHAQQKTAEYMLSTIMRELHYIGVMAMECFIVPEGLLVNEIAPRVHNSGHWTQNAASISQFELHLRAILNLPLPIPVINMPAVMLNLIGINADMEWLAEPRVYLHWYDKKVQQGRKVGHLNVVDASTLSISKTLSTLVSLLPSEYARGISWAQEKLEQG</sequence>
<dbReference type="SUPFAM" id="SSF51246">
    <property type="entry name" value="Rudiment single hybrid motif"/>
    <property type="match status" value="1"/>
</dbReference>
<feature type="domain" description="ATP-grasp" evidence="6">
    <location>
        <begin position="84"/>
        <end position="266"/>
    </location>
</feature>
<dbReference type="InterPro" id="IPR011054">
    <property type="entry name" value="Rudment_hybrid_motif"/>
</dbReference>
<dbReference type="EC" id="6.3.4.18" evidence="4 5"/>
<evidence type="ECO:0000313" key="7">
    <source>
        <dbReference type="EMBL" id="VFP84259.1"/>
    </source>
</evidence>
<dbReference type="InterPro" id="IPR013815">
    <property type="entry name" value="ATP_grasp_subdomain_1"/>
</dbReference>
<evidence type="ECO:0000259" key="6">
    <source>
        <dbReference type="PROSITE" id="PS50975"/>
    </source>
</evidence>
<keyword evidence="2 4" id="KW-0658">Purine biosynthesis</keyword>
<accession>A0A451DD12</accession>
<evidence type="ECO:0000256" key="4">
    <source>
        <dbReference type="HAMAP-Rule" id="MF_01928"/>
    </source>
</evidence>
<dbReference type="InterPro" id="IPR011761">
    <property type="entry name" value="ATP-grasp"/>
</dbReference>
<comment type="pathway">
    <text evidence="4 5">Purine metabolism; IMP biosynthesis via de novo pathway; 5-amino-1-(5-phospho-D-ribosyl)imidazole-4-carboxylate from 5-amino-1-(5-phospho-D-ribosyl)imidazole (N5-CAIR route): step 1/2.</text>
</comment>
<dbReference type="GO" id="GO:0005524">
    <property type="term" value="F:ATP binding"/>
    <property type="evidence" value="ECO:0007669"/>
    <property type="project" value="UniProtKB-UniRule"/>
</dbReference>
<dbReference type="PANTHER" id="PTHR11609">
    <property type="entry name" value="PURINE BIOSYNTHESIS PROTEIN 6/7, PUR6/7"/>
    <property type="match status" value="1"/>
</dbReference>
<feature type="binding site" evidence="4">
    <location>
        <begin position="125"/>
        <end position="131"/>
    </location>
    <ligand>
        <name>ATP</name>
        <dbReference type="ChEBI" id="CHEBI:30616"/>
    </ligand>
</feature>